<evidence type="ECO:0000256" key="1">
    <source>
        <dbReference type="SAM" id="MobiDB-lite"/>
    </source>
</evidence>
<evidence type="ECO:0000313" key="2">
    <source>
        <dbReference type="EMBL" id="CAE03164.3"/>
    </source>
</evidence>
<reference evidence="3" key="1">
    <citation type="journal article" date="2005" name="Nature">
        <title>The map-based sequence of the rice genome.</title>
        <authorList>
            <consortium name="International rice genome sequencing project (IRGSP)"/>
            <person name="Matsumoto T."/>
            <person name="Wu J."/>
            <person name="Kanamori H."/>
            <person name="Katayose Y."/>
            <person name="Fujisawa M."/>
            <person name="Namiki N."/>
            <person name="Mizuno H."/>
            <person name="Yamamoto K."/>
            <person name="Antonio B.A."/>
            <person name="Baba T."/>
            <person name="Sakata K."/>
            <person name="Nagamura Y."/>
            <person name="Aoki H."/>
            <person name="Arikawa K."/>
            <person name="Arita K."/>
            <person name="Bito T."/>
            <person name="Chiden Y."/>
            <person name="Fujitsuka N."/>
            <person name="Fukunaka R."/>
            <person name="Hamada M."/>
            <person name="Harada C."/>
            <person name="Hayashi A."/>
            <person name="Hijishita S."/>
            <person name="Honda M."/>
            <person name="Hosokawa S."/>
            <person name="Ichikawa Y."/>
            <person name="Idonuma A."/>
            <person name="Iijima M."/>
            <person name="Ikeda M."/>
            <person name="Ikeno M."/>
            <person name="Ito K."/>
            <person name="Ito S."/>
            <person name="Ito T."/>
            <person name="Ito Y."/>
            <person name="Ito Y."/>
            <person name="Iwabuchi A."/>
            <person name="Kamiya K."/>
            <person name="Karasawa W."/>
            <person name="Kurita K."/>
            <person name="Katagiri S."/>
            <person name="Kikuta A."/>
            <person name="Kobayashi H."/>
            <person name="Kobayashi N."/>
            <person name="Machita K."/>
            <person name="Maehara T."/>
            <person name="Masukawa M."/>
            <person name="Mizubayashi T."/>
            <person name="Mukai Y."/>
            <person name="Nagasaki H."/>
            <person name="Nagata Y."/>
            <person name="Naito S."/>
            <person name="Nakashima M."/>
            <person name="Nakama Y."/>
            <person name="Nakamichi Y."/>
            <person name="Nakamura M."/>
            <person name="Meguro A."/>
            <person name="Negishi M."/>
            <person name="Ohta I."/>
            <person name="Ohta T."/>
            <person name="Okamoto M."/>
            <person name="Ono N."/>
            <person name="Saji S."/>
            <person name="Sakaguchi M."/>
            <person name="Sakai K."/>
            <person name="Shibata M."/>
            <person name="Shimokawa T."/>
            <person name="Song J."/>
            <person name="Takazaki Y."/>
            <person name="Terasawa K."/>
            <person name="Tsugane M."/>
            <person name="Tsuji K."/>
            <person name="Ueda S."/>
            <person name="Waki K."/>
            <person name="Yamagata H."/>
            <person name="Yamamoto M."/>
            <person name="Yamamoto S."/>
            <person name="Yamane H."/>
            <person name="Yoshiki S."/>
            <person name="Yoshihara R."/>
            <person name="Yukawa K."/>
            <person name="Zhong H."/>
            <person name="Yano M."/>
            <person name="Yuan Q."/>
            <person name="Ouyang S."/>
            <person name="Liu J."/>
            <person name="Jones K.M."/>
            <person name="Gansberger K."/>
            <person name="Moffat K."/>
            <person name="Hill J."/>
            <person name="Bera J."/>
            <person name="Fadrosh D."/>
            <person name="Jin S."/>
            <person name="Johri S."/>
            <person name="Kim M."/>
            <person name="Overton L."/>
            <person name="Reardon M."/>
            <person name="Tsitrin T."/>
            <person name="Vuong H."/>
            <person name="Weaver B."/>
            <person name="Ciecko A."/>
            <person name="Tallon L."/>
            <person name="Jackson J."/>
            <person name="Pai G."/>
            <person name="Aken S.V."/>
            <person name="Utterback T."/>
            <person name="Reidmuller S."/>
            <person name="Feldblyum T."/>
            <person name="Hsiao J."/>
            <person name="Zismann V."/>
            <person name="Iobst S."/>
            <person name="de Vazeille A.R."/>
            <person name="Buell C.R."/>
            <person name="Ying K."/>
            <person name="Li Y."/>
            <person name="Lu T."/>
            <person name="Huang Y."/>
            <person name="Zhao Q."/>
            <person name="Feng Q."/>
            <person name="Zhang L."/>
            <person name="Zhu J."/>
            <person name="Weng Q."/>
            <person name="Mu J."/>
            <person name="Lu Y."/>
            <person name="Fan D."/>
            <person name="Liu Y."/>
            <person name="Guan J."/>
            <person name="Zhang Y."/>
            <person name="Yu S."/>
            <person name="Liu X."/>
            <person name="Zhang Y."/>
            <person name="Hong G."/>
            <person name="Han B."/>
            <person name="Choisne N."/>
            <person name="Demange N."/>
            <person name="Orjeda G."/>
            <person name="Samain S."/>
            <person name="Cattolico L."/>
            <person name="Pelletier E."/>
            <person name="Couloux A."/>
            <person name="Segurens B."/>
            <person name="Wincker P."/>
            <person name="D'Hont A."/>
            <person name="Scarpelli C."/>
            <person name="Weissenbach J."/>
            <person name="Salanoubat M."/>
            <person name="Quetier F."/>
            <person name="Yu Y."/>
            <person name="Kim H.R."/>
            <person name="Rambo T."/>
            <person name="Currie J."/>
            <person name="Collura K."/>
            <person name="Luo M."/>
            <person name="Yang T."/>
            <person name="Ammiraju J.S.S."/>
            <person name="Engler F."/>
            <person name="Soderlund C."/>
            <person name="Wing R.A."/>
            <person name="Palmer L.E."/>
            <person name="de la Bastide M."/>
            <person name="Spiegel L."/>
            <person name="Nascimento L."/>
            <person name="Zutavern T."/>
            <person name="O'Shaughnessy A."/>
            <person name="Dike S."/>
            <person name="Dedhia N."/>
            <person name="Preston R."/>
            <person name="Balija V."/>
            <person name="McCombie W.R."/>
            <person name="Chow T."/>
            <person name="Chen H."/>
            <person name="Chung M."/>
            <person name="Chen C."/>
            <person name="Shaw J."/>
            <person name="Wu H."/>
            <person name="Hsiao K."/>
            <person name="Chao Y."/>
            <person name="Chu M."/>
            <person name="Cheng C."/>
            <person name="Hour A."/>
            <person name="Lee P."/>
            <person name="Lin S."/>
            <person name="Lin Y."/>
            <person name="Liou J."/>
            <person name="Liu S."/>
            <person name="Hsing Y."/>
            <person name="Raghuvanshi S."/>
            <person name="Mohanty A."/>
            <person name="Bharti A.K."/>
            <person name="Gaur A."/>
            <person name="Gupta V."/>
            <person name="Kumar D."/>
            <person name="Ravi V."/>
            <person name="Vij S."/>
            <person name="Kapur A."/>
            <person name="Khurana P."/>
            <person name="Khurana P."/>
            <person name="Khurana J.P."/>
            <person name="Tyagi A.K."/>
            <person name="Gaikwad K."/>
            <person name="Singh A."/>
            <person name="Dalal V."/>
            <person name="Srivastava S."/>
            <person name="Dixit A."/>
            <person name="Pal A.K."/>
            <person name="Ghazi I.A."/>
            <person name="Yadav M."/>
            <person name="Pandit A."/>
            <person name="Bhargava A."/>
            <person name="Sureshbabu K."/>
            <person name="Batra K."/>
            <person name="Sharma T.R."/>
            <person name="Mohapatra T."/>
            <person name="Singh N.K."/>
            <person name="Messing J."/>
            <person name="Nelson A.B."/>
            <person name="Fuks G."/>
            <person name="Kavchok S."/>
            <person name="Keizer G."/>
            <person name="Linton E."/>
            <person name="Llaca V."/>
            <person name="Song R."/>
            <person name="Tanyolac B."/>
            <person name="Young S."/>
            <person name="Ho-Il K."/>
            <person name="Hahn J.H."/>
            <person name="Sangsakoo G."/>
            <person name="Vanavichit A."/>
            <person name="de Mattos Luiz.A.T."/>
            <person name="Zimmer P.D."/>
            <person name="Malone G."/>
            <person name="Dellagostin O."/>
            <person name="de Oliveira A.C."/>
            <person name="Bevan M."/>
            <person name="Bancroft I."/>
            <person name="Minx P."/>
            <person name="Cordum H."/>
            <person name="Wilson R."/>
            <person name="Cheng Z."/>
            <person name="Jin W."/>
            <person name="Jiang J."/>
            <person name="Leong S.A."/>
            <person name="Iwama H."/>
            <person name="Gojobori T."/>
            <person name="Itoh T."/>
            <person name="Niimura Y."/>
            <person name="Fujii Y."/>
            <person name="Habara T."/>
            <person name="Sakai H."/>
            <person name="Sato Y."/>
            <person name="Wilson G."/>
            <person name="Kumar K."/>
            <person name="McCouch S."/>
            <person name="Juretic N."/>
            <person name="Hoen D."/>
            <person name="Wright S."/>
            <person name="Bruskiewich R."/>
            <person name="Bureau T."/>
            <person name="Miyao A."/>
            <person name="Hirochika H."/>
            <person name="Nishikawa T."/>
            <person name="Kadowaki K."/>
            <person name="Sugiura M."/>
            <person name="Burr B."/>
            <person name="Sasaki T."/>
        </authorList>
    </citation>
    <scope>NUCLEOTIDE SEQUENCE [LARGE SCALE GENOMIC DNA]</scope>
    <source>
        <strain evidence="3">cv. Nipponbare</strain>
    </source>
</reference>
<gene>
    <name evidence="2" type="primary">OSJNBa0033G16.1</name>
</gene>
<dbReference type="Proteomes" id="UP000000763">
    <property type="component" value="Chromosome 4"/>
</dbReference>
<dbReference type="AlphaFoldDB" id="Q7FB05"/>
<dbReference type="EMBL" id="AL606598">
    <property type="protein sequence ID" value="CAE03164.3"/>
    <property type="molecule type" value="Genomic_DNA"/>
</dbReference>
<reference evidence="3" key="2">
    <citation type="journal article" date="2008" name="Nucleic Acids Res.">
        <title>The rice annotation project database (RAP-DB): 2008 update.</title>
        <authorList>
            <consortium name="The rice annotation project (RAP)"/>
        </authorList>
    </citation>
    <scope>GENOME REANNOTATION</scope>
    <source>
        <strain evidence="3">cv. Nipponbare</strain>
    </source>
</reference>
<feature type="region of interest" description="Disordered" evidence="1">
    <location>
        <begin position="38"/>
        <end position="76"/>
    </location>
</feature>
<proteinExistence type="predicted"/>
<accession>Q7FB05</accession>
<protein>
    <submittedName>
        <fullName evidence="2">OSJNBa0033G16.1 protein</fullName>
    </submittedName>
</protein>
<evidence type="ECO:0000313" key="3">
    <source>
        <dbReference type="Proteomes" id="UP000000763"/>
    </source>
</evidence>
<sequence>MTRMMSIALNKLSHRMKNDVKCLTPHLFKIILTWERGEGSPTPVGEEAAGVGMGGGGGSGRRERGERRPASSVGAATVPPAMAITGGGRVAARLAVLVRGVGKICGSIESRRHRNDKRPPR</sequence>
<feature type="compositionally biased region" description="Basic and acidic residues" evidence="1">
    <location>
        <begin position="60"/>
        <end position="69"/>
    </location>
</feature>
<organism evidence="2 3">
    <name type="scientific">Oryza sativa subsp. japonica</name>
    <name type="common">Rice</name>
    <dbReference type="NCBI Taxonomy" id="39947"/>
    <lineage>
        <taxon>Eukaryota</taxon>
        <taxon>Viridiplantae</taxon>
        <taxon>Streptophyta</taxon>
        <taxon>Embryophyta</taxon>
        <taxon>Tracheophyta</taxon>
        <taxon>Spermatophyta</taxon>
        <taxon>Magnoliopsida</taxon>
        <taxon>Liliopsida</taxon>
        <taxon>Poales</taxon>
        <taxon>Poaceae</taxon>
        <taxon>BOP clade</taxon>
        <taxon>Oryzoideae</taxon>
        <taxon>Oryzeae</taxon>
        <taxon>Oryzinae</taxon>
        <taxon>Oryza</taxon>
        <taxon>Oryza sativa</taxon>
    </lineage>
</organism>
<name>Q7FB05_ORYSJ</name>